<keyword evidence="5 11" id="KW-0378">Hydrolase</keyword>
<evidence type="ECO:0000256" key="6">
    <source>
        <dbReference type="ARBA" id="ARBA00022806"/>
    </source>
</evidence>
<comment type="function">
    <text evidence="11">Acts as component of the MCM2-7 complex (MCM complex) which is the replicative helicase essential for 'once per cell cycle' DNA replication initiation and elongation in eukaryotic cells. The active ATPase sites in the MCM2-7 ring are formed through the interaction surfaces of two neighboring subunits such that a critical structure of a conserved arginine finger motif is provided in trans relative to the ATP-binding site of the Walker A box of the adjacent subunit. The six ATPase active sites, however, are likely to contribute differentially to the complex helicase activity.</text>
</comment>
<evidence type="ECO:0000256" key="7">
    <source>
        <dbReference type="ARBA" id="ARBA00022840"/>
    </source>
</evidence>
<comment type="similarity">
    <text evidence="2 10">Belongs to the MCM family.</text>
</comment>
<dbReference type="AlphaFoldDB" id="A0A1J4MFW6"/>
<dbReference type="PROSITE" id="PS00847">
    <property type="entry name" value="MCM_1"/>
    <property type="match status" value="1"/>
</dbReference>
<dbReference type="PRINTS" id="PR01657">
    <property type="entry name" value="MCMFAMILY"/>
</dbReference>
<dbReference type="RefSeq" id="XP_028873352.1">
    <property type="nucleotide sequence ID" value="XM_029017554.1"/>
</dbReference>
<dbReference type="SMART" id="SM00382">
    <property type="entry name" value="AAA"/>
    <property type="match status" value="1"/>
</dbReference>
<dbReference type="InterPro" id="IPR012340">
    <property type="entry name" value="NA-bd_OB-fold"/>
</dbReference>
<dbReference type="SUPFAM" id="SSF50249">
    <property type="entry name" value="Nucleic acid-binding proteins"/>
    <property type="match status" value="1"/>
</dbReference>
<dbReference type="Pfam" id="PF17207">
    <property type="entry name" value="MCM_OB"/>
    <property type="match status" value="1"/>
</dbReference>
<evidence type="ECO:0000313" key="15">
    <source>
        <dbReference type="Proteomes" id="UP000186176"/>
    </source>
</evidence>
<organism evidence="14 15">
    <name type="scientific">Cryptosporidium ubiquitum</name>
    <dbReference type="NCBI Taxonomy" id="857276"/>
    <lineage>
        <taxon>Eukaryota</taxon>
        <taxon>Sar</taxon>
        <taxon>Alveolata</taxon>
        <taxon>Apicomplexa</taxon>
        <taxon>Conoidasida</taxon>
        <taxon>Coccidia</taxon>
        <taxon>Eucoccidiorida</taxon>
        <taxon>Eimeriorina</taxon>
        <taxon>Cryptosporidiidae</taxon>
        <taxon>Cryptosporidium</taxon>
    </lineage>
</organism>
<reference evidence="14 15" key="1">
    <citation type="submission" date="2016-10" db="EMBL/GenBank/DDBJ databases">
        <title>Reductive evolution of mitochondrial metabolism and differential evolution of invasion-related proteins in Cryptosporidium.</title>
        <authorList>
            <person name="Liu S."/>
            <person name="Roellig D.M."/>
            <person name="Guo Y."/>
            <person name="Li N."/>
            <person name="Frace M.A."/>
            <person name="Tang K."/>
            <person name="Zhang L."/>
            <person name="Feng Y."/>
            <person name="Xiao L."/>
        </authorList>
    </citation>
    <scope>NUCLEOTIDE SEQUENCE [LARGE SCALE GENOMIC DNA]</scope>
    <source>
        <strain evidence="14">39726</strain>
    </source>
</reference>
<evidence type="ECO:0000256" key="12">
    <source>
        <dbReference type="SAM" id="MobiDB-lite"/>
    </source>
</evidence>
<evidence type="ECO:0000256" key="5">
    <source>
        <dbReference type="ARBA" id="ARBA00022801"/>
    </source>
</evidence>
<protein>
    <recommendedName>
        <fullName evidence="11">DNA replication licensing factor MCM3</fullName>
        <ecNumber evidence="11">3.6.4.12</ecNumber>
    </recommendedName>
</protein>
<dbReference type="InterPro" id="IPR018525">
    <property type="entry name" value="MCM_CS"/>
</dbReference>
<dbReference type="InterPro" id="IPR041562">
    <property type="entry name" value="MCM_lid"/>
</dbReference>
<dbReference type="InterPro" id="IPR027925">
    <property type="entry name" value="MCM_N"/>
</dbReference>
<comment type="caution">
    <text evidence="14">The sequence shown here is derived from an EMBL/GenBank/DDBJ whole genome shotgun (WGS) entry which is preliminary data.</text>
</comment>
<dbReference type="Gene3D" id="3.30.1640.10">
    <property type="entry name" value="mini-chromosome maintenance (MCM) complex, chain A, domain 1"/>
    <property type="match status" value="1"/>
</dbReference>
<comment type="subcellular location">
    <subcellularLocation>
        <location evidence="1 11">Nucleus</location>
    </subcellularLocation>
</comment>
<dbReference type="InterPro" id="IPR003593">
    <property type="entry name" value="AAA+_ATPase"/>
</dbReference>
<feature type="region of interest" description="Disordered" evidence="12">
    <location>
        <begin position="699"/>
        <end position="734"/>
    </location>
</feature>
<sequence>MLSSLSDSELSEQLSQVYKSFLQGDDEYSSKIKQMAVENIESGRVLIELSDLRKISDELPQKIINEPYVYVSPFEEVIKDLVDLEREIDKNSSSKSSLFNARVGFTGWFGRNHLTPRGLTASNINQMVCVEGIISQCSIVKPKLVKSVHISKGHLIGQSDTSGGANQTFVEVRGHRDISCLIRDRYIQSGVPSEDGQGNKMEVEIGLCRYKDSQKMTLQELPEMIPTGQLPRSIEIVAEDDLVETIKPGDRVKIVGVYKPISRRENNTITGIFKVVIVANNIQLLNKNVTSPELTPQEIKIMKEISARNDTFEILSRSFASSLCGHEYIKKGLLLGILGGEEHNLENGTHIRGDIHTLLIGEPSCGKSQLLRFVMSIAPLAISTTGRGCSGVGLTAAVTHDPDTKERRLEAGATVLADRGIVCIDEFDKMSFSDRVAIHEVMEQQRVTIAKAGIQASLNARCSIFAAANPVYGHFDDSMELSRQIAFPDSLLSRFDLIFIVKDSRNSQQDRKIASQVLSQVRYNKNSTQDSKINKTNSGFVIQPEYKDNDENEINELNDIWQVPSNKITDKKSQKNNLKGQTEDKVLTTSFLRKYIHYCKYVRNIPKLTDDSAELVARIFTELRAKCINQYRGGTTCTTRTLEGIIRLATAHSKLKMRDSVIPEDVLIAFELLNYAMFGEMIERENLLNDIFEKDADTEIMQEDNSRNKRREEKKCQRSKTNPSKNPELSVLEENDHNIVAPPPSSIVTPSREKINCKESAARGHQVALAAANILREGNDINNEDLELVGIKKKFIISCIAEQFSESGLEAMLQEELFNIIISKAKEQGNNFVITYEEIKEVVGILEEENKLMIDGDTIYSIV</sequence>
<dbReference type="GO" id="GO:0042555">
    <property type="term" value="C:MCM complex"/>
    <property type="evidence" value="ECO:0007669"/>
    <property type="project" value="UniProtKB-UniRule"/>
</dbReference>
<keyword evidence="7 10" id="KW-0067">ATP-binding</keyword>
<dbReference type="GO" id="GO:0005634">
    <property type="term" value="C:nucleus"/>
    <property type="evidence" value="ECO:0007669"/>
    <property type="project" value="UniProtKB-SubCell"/>
</dbReference>
<dbReference type="Pfam" id="PF17855">
    <property type="entry name" value="MCM_lid"/>
    <property type="match status" value="1"/>
</dbReference>
<dbReference type="Gene3D" id="2.20.28.10">
    <property type="match status" value="1"/>
</dbReference>
<dbReference type="GeneID" id="39977333"/>
<evidence type="ECO:0000256" key="3">
    <source>
        <dbReference type="ARBA" id="ARBA00022705"/>
    </source>
</evidence>
<evidence type="ECO:0000256" key="1">
    <source>
        <dbReference type="ARBA" id="ARBA00004123"/>
    </source>
</evidence>
<gene>
    <name evidence="14" type="ORF">cubi_00540</name>
</gene>
<proteinExistence type="inferred from homology"/>
<dbReference type="Gene3D" id="2.40.50.140">
    <property type="entry name" value="Nucleic acid-binding proteins"/>
    <property type="match status" value="1"/>
</dbReference>
<name>A0A1J4MFW6_9CRYT</name>
<dbReference type="InterPro" id="IPR008046">
    <property type="entry name" value="Mcm3"/>
</dbReference>
<dbReference type="PANTHER" id="PTHR11630:SF46">
    <property type="entry name" value="DNA REPLICATION LICENSING FACTOR MCM3-RELATED"/>
    <property type="match status" value="1"/>
</dbReference>
<evidence type="ECO:0000256" key="11">
    <source>
        <dbReference type="RuleBase" id="RU368061"/>
    </source>
</evidence>
<keyword evidence="15" id="KW-1185">Reference proteome</keyword>
<dbReference type="InterPro" id="IPR027417">
    <property type="entry name" value="P-loop_NTPase"/>
</dbReference>
<dbReference type="PRINTS" id="PR01659">
    <property type="entry name" value="MCMPROTEIN3"/>
</dbReference>
<dbReference type="EMBL" id="LRBP01000027">
    <property type="protein sequence ID" value="OII71733.1"/>
    <property type="molecule type" value="Genomic_DNA"/>
</dbReference>
<evidence type="ECO:0000313" key="14">
    <source>
        <dbReference type="EMBL" id="OII71733.1"/>
    </source>
</evidence>
<keyword evidence="9 11" id="KW-0539">Nucleus</keyword>
<dbReference type="InterPro" id="IPR033762">
    <property type="entry name" value="MCM_OB"/>
</dbReference>
<dbReference type="Gene3D" id="3.40.50.300">
    <property type="entry name" value="P-loop containing nucleotide triphosphate hydrolases"/>
    <property type="match status" value="1"/>
</dbReference>
<dbReference type="GO" id="GO:0005524">
    <property type="term" value="F:ATP binding"/>
    <property type="evidence" value="ECO:0007669"/>
    <property type="project" value="UniProtKB-UniRule"/>
</dbReference>
<comment type="catalytic activity">
    <reaction evidence="11">
        <text>ATP + H2O = ADP + phosphate + H(+)</text>
        <dbReference type="Rhea" id="RHEA:13065"/>
        <dbReference type="ChEBI" id="CHEBI:15377"/>
        <dbReference type="ChEBI" id="CHEBI:15378"/>
        <dbReference type="ChEBI" id="CHEBI:30616"/>
        <dbReference type="ChEBI" id="CHEBI:43474"/>
        <dbReference type="ChEBI" id="CHEBI:456216"/>
        <dbReference type="EC" id="3.6.4.12"/>
    </reaction>
</comment>
<evidence type="ECO:0000256" key="2">
    <source>
        <dbReference type="ARBA" id="ARBA00008010"/>
    </source>
</evidence>
<dbReference type="GO" id="GO:0003697">
    <property type="term" value="F:single-stranded DNA binding"/>
    <property type="evidence" value="ECO:0007669"/>
    <property type="project" value="TreeGrafter"/>
</dbReference>
<dbReference type="GO" id="GO:0017116">
    <property type="term" value="F:single-stranded DNA helicase activity"/>
    <property type="evidence" value="ECO:0007669"/>
    <property type="project" value="TreeGrafter"/>
</dbReference>
<feature type="domain" description="MCM C-terminal AAA(+) ATPase" evidence="13">
    <location>
        <begin position="311"/>
        <end position="517"/>
    </location>
</feature>
<dbReference type="InterPro" id="IPR031327">
    <property type="entry name" value="MCM"/>
</dbReference>
<evidence type="ECO:0000256" key="8">
    <source>
        <dbReference type="ARBA" id="ARBA00023125"/>
    </source>
</evidence>
<keyword evidence="4 10" id="KW-0547">Nucleotide-binding</keyword>
<dbReference type="InterPro" id="IPR001208">
    <property type="entry name" value="MCM_dom"/>
</dbReference>
<dbReference type="Pfam" id="PF00493">
    <property type="entry name" value="MCM"/>
    <property type="match status" value="1"/>
</dbReference>
<dbReference type="Pfam" id="PF14551">
    <property type="entry name" value="MCM_N"/>
    <property type="match status" value="1"/>
</dbReference>
<dbReference type="EC" id="3.6.4.12" evidence="11"/>
<evidence type="ECO:0000256" key="9">
    <source>
        <dbReference type="ARBA" id="ARBA00023242"/>
    </source>
</evidence>
<dbReference type="PROSITE" id="PS50051">
    <property type="entry name" value="MCM_2"/>
    <property type="match status" value="1"/>
</dbReference>
<dbReference type="SMART" id="SM00350">
    <property type="entry name" value="MCM"/>
    <property type="match status" value="1"/>
</dbReference>
<keyword evidence="6 11" id="KW-0347">Helicase</keyword>
<dbReference type="OrthoDB" id="1882346at2759"/>
<keyword evidence="8 10" id="KW-0238">DNA-binding</keyword>
<dbReference type="GO" id="GO:0016887">
    <property type="term" value="F:ATP hydrolysis activity"/>
    <property type="evidence" value="ECO:0007669"/>
    <property type="project" value="RHEA"/>
</dbReference>
<evidence type="ECO:0000259" key="13">
    <source>
        <dbReference type="PROSITE" id="PS50051"/>
    </source>
</evidence>
<evidence type="ECO:0000256" key="4">
    <source>
        <dbReference type="ARBA" id="ARBA00022741"/>
    </source>
</evidence>
<dbReference type="GO" id="GO:0000727">
    <property type="term" value="P:double-strand break repair via break-induced replication"/>
    <property type="evidence" value="ECO:0007669"/>
    <property type="project" value="TreeGrafter"/>
</dbReference>
<feature type="compositionally biased region" description="Basic and acidic residues" evidence="12">
    <location>
        <begin position="704"/>
        <end position="716"/>
    </location>
</feature>
<evidence type="ECO:0000256" key="10">
    <source>
        <dbReference type="RuleBase" id="RU004070"/>
    </source>
</evidence>
<dbReference type="PANTHER" id="PTHR11630">
    <property type="entry name" value="DNA REPLICATION LICENSING FACTOR MCM FAMILY MEMBER"/>
    <property type="match status" value="1"/>
</dbReference>
<dbReference type="GO" id="GO:1902975">
    <property type="term" value="P:mitotic DNA replication initiation"/>
    <property type="evidence" value="ECO:0007669"/>
    <property type="project" value="TreeGrafter"/>
</dbReference>
<accession>A0A1J4MFW6</accession>
<keyword evidence="3 11" id="KW-0235">DNA replication</keyword>
<comment type="subunit">
    <text evidence="11">Component of the MCM2-7 complex.</text>
</comment>
<dbReference type="GO" id="GO:0006271">
    <property type="term" value="P:DNA strand elongation involved in DNA replication"/>
    <property type="evidence" value="ECO:0007669"/>
    <property type="project" value="TreeGrafter"/>
</dbReference>
<dbReference type="SUPFAM" id="SSF52540">
    <property type="entry name" value="P-loop containing nucleoside triphosphate hydrolases"/>
    <property type="match status" value="1"/>
</dbReference>
<dbReference type="Proteomes" id="UP000186176">
    <property type="component" value="Unassembled WGS sequence"/>
</dbReference>
<dbReference type="VEuPathDB" id="CryptoDB:cubi_00540"/>